<name>A0A233SG86_STRDA</name>
<comment type="caution">
    <text evidence="2">The sequence shown here is derived from an EMBL/GenBank/DDBJ whole genome shotgun (WGS) entry which is preliminary data.</text>
</comment>
<protein>
    <recommendedName>
        <fullName evidence="4">Ketohydroxyglutarate aldolase</fullName>
    </recommendedName>
</protein>
<dbReference type="Proteomes" id="UP000215483">
    <property type="component" value="Unassembled WGS sequence"/>
</dbReference>
<evidence type="ECO:0000256" key="1">
    <source>
        <dbReference type="SAM" id="MobiDB-lite"/>
    </source>
</evidence>
<feature type="region of interest" description="Disordered" evidence="1">
    <location>
        <begin position="61"/>
        <end position="83"/>
    </location>
</feature>
<feature type="compositionally biased region" description="Basic and acidic residues" evidence="1">
    <location>
        <begin position="61"/>
        <end position="73"/>
    </location>
</feature>
<dbReference type="RefSeq" id="WP_094217822.1">
    <property type="nucleotide sequence ID" value="NZ_JBHXEP010000015.1"/>
</dbReference>
<accession>A0A233SG86</accession>
<organism evidence="2 3">
    <name type="scientific">Streptomyces diastatochromogenes</name>
    <dbReference type="NCBI Taxonomy" id="42236"/>
    <lineage>
        <taxon>Bacteria</taxon>
        <taxon>Bacillati</taxon>
        <taxon>Actinomycetota</taxon>
        <taxon>Actinomycetes</taxon>
        <taxon>Kitasatosporales</taxon>
        <taxon>Streptomycetaceae</taxon>
        <taxon>Streptomyces</taxon>
    </lineage>
</organism>
<sequence>MNNPSPGAEPVGVILSVDPDRFSDVVEALRRTGLTVTGEQPVLGTLAGTIAEDRIPELSRVDGVESVDRERTYRLPPPDSPVE</sequence>
<proteinExistence type="predicted"/>
<evidence type="ECO:0008006" key="4">
    <source>
        <dbReference type="Google" id="ProtNLM"/>
    </source>
</evidence>
<gene>
    <name evidence="2" type="ORF">BEK98_18915</name>
</gene>
<dbReference type="EMBL" id="MCGQ01000015">
    <property type="protein sequence ID" value="OXY94658.1"/>
    <property type="molecule type" value="Genomic_DNA"/>
</dbReference>
<evidence type="ECO:0000313" key="3">
    <source>
        <dbReference type="Proteomes" id="UP000215483"/>
    </source>
</evidence>
<evidence type="ECO:0000313" key="2">
    <source>
        <dbReference type="EMBL" id="OXY94658.1"/>
    </source>
</evidence>
<dbReference type="OrthoDB" id="4299818at2"/>
<reference evidence="2 3" key="1">
    <citation type="submission" date="2016-07" db="EMBL/GenBank/DDBJ databases">
        <title>Draft genome of Streptomyces diastatochromogenes.</title>
        <authorList>
            <person name="Podduturi R."/>
            <person name="Lukassen M.B."/>
            <person name="Clausen N."/>
            <person name="Nielsen J.L."/>
            <person name="Jorgensen N.O."/>
        </authorList>
    </citation>
    <scope>NUCLEOTIDE SEQUENCE [LARGE SCALE GENOMIC DNA]</scope>
    <source>
        <strain evidence="2 3">DSM 40608</strain>
    </source>
</reference>
<keyword evidence="3" id="KW-1185">Reference proteome</keyword>
<dbReference type="AlphaFoldDB" id="A0A233SG86"/>